<evidence type="ECO:0000313" key="4">
    <source>
        <dbReference type="Proteomes" id="UP000265419"/>
    </source>
</evidence>
<keyword evidence="4" id="KW-1185">Reference proteome</keyword>
<evidence type="ECO:0000313" key="3">
    <source>
        <dbReference type="EMBL" id="RII42584.1"/>
    </source>
</evidence>
<dbReference type="SUPFAM" id="SSF54211">
    <property type="entry name" value="Ribosomal protein S5 domain 2-like"/>
    <property type="match status" value="1"/>
</dbReference>
<keyword evidence="1" id="KW-0645">Protease</keyword>
<dbReference type="Pfam" id="PF05362">
    <property type="entry name" value="Lon_C"/>
    <property type="match status" value="1"/>
</dbReference>
<gene>
    <name evidence="3" type="ORF">DWB68_06455</name>
</gene>
<comment type="catalytic activity">
    <reaction evidence="1">
        <text>Hydrolysis of proteins in presence of ATP.</text>
        <dbReference type="EC" id="3.4.21.53"/>
    </reaction>
</comment>
<dbReference type="InterPro" id="IPR001478">
    <property type="entry name" value="PDZ"/>
</dbReference>
<proteinExistence type="inferred from homology"/>
<dbReference type="RefSeq" id="WP_119424327.1">
    <property type="nucleotide sequence ID" value="NZ_QQXK01000010.1"/>
</dbReference>
<dbReference type="GO" id="GO:0030163">
    <property type="term" value="P:protein catabolic process"/>
    <property type="evidence" value="ECO:0007669"/>
    <property type="project" value="InterPro"/>
</dbReference>
<dbReference type="GO" id="GO:0004176">
    <property type="term" value="F:ATP-dependent peptidase activity"/>
    <property type="evidence" value="ECO:0007669"/>
    <property type="project" value="UniProtKB-UniRule"/>
</dbReference>
<feature type="active site" evidence="1">
    <location>
        <position position="293"/>
    </location>
</feature>
<dbReference type="GO" id="GO:0006508">
    <property type="term" value="P:proteolysis"/>
    <property type="evidence" value="ECO:0007669"/>
    <property type="project" value="UniProtKB-KW"/>
</dbReference>
<feature type="domain" description="Lon proteolytic" evidence="2">
    <location>
        <begin position="242"/>
        <end position="341"/>
    </location>
</feature>
<feature type="active site" evidence="1">
    <location>
        <position position="248"/>
    </location>
</feature>
<dbReference type="EMBL" id="QQXK01000010">
    <property type="protein sequence ID" value="RII42584.1"/>
    <property type="molecule type" value="Genomic_DNA"/>
</dbReference>
<dbReference type="GO" id="GO:0005524">
    <property type="term" value="F:ATP binding"/>
    <property type="evidence" value="ECO:0007669"/>
    <property type="project" value="InterPro"/>
</dbReference>
<dbReference type="InterPro" id="IPR008269">
    <property type="entry name" value="Lon_proteolytic"/>
</dbReference>
<dbReference type="EC" id="3.4.21.53" evidence="1"/>
<accession>A0A399JBI8</accession>
<dbReference type="AlphaFoldDB" id="A0A399JBI8"/>
<evidence type="ECO:0000256" key="1">
    <source>
        <dbReference type="PROSITE-ProRule" id="PRU01122"/>
    </source>
</evidence>
<comment type="caution">
    <text evidence="3">The sequence shown here is derived from an EMBL/GenBank/DDBJ whole genome shotgun (WGS) entry which is preliminary data.</text>
</comment>
<sequence length="354" mass="36376">MSVTPARPGSPAHRWMRRSTTVASVLSLAALVGFSSFVLEAPGPVVDTLGEWQGKQIVQISGTKTYPSESRLDLTTVSAQGRPGGSVSALETIAAWLDPVRDIVPREYQYPAGTTAEEQSAESAVQMTGSQQLATLAALNELEIEYSTSTVIAGLANDTNAKNLKDNDTVLTFNGATITDPASLQKAVRASSGATATATILRDGKEQEVQLAVGTGQDGKPSLGVVISADFKLPFTIDFAIENIGGPSAGTMLALGIIDELTPGSLAGDRHVAGTGTIDTQGNVGAIGGIAQKVVGARDAGATVFLAPSDNCAELAGRVPHGLDVYSVSTLKEARGVLQQLADGADTSGLKRCG</sequence>
<name>A0A399JBI8_9MICC</name>
<dbReference type="PROSITE" id="PS51786">
    <property type="entry name" value="LON_PROTEOLYTIC"/>
    <property type="match status" value="1"/>
</dbReference>
<comment type="similarity">
    <text evidence="1">Belongs to the peptidase S16 family.</text>
</comment>
<dbReference type="PANTHER" id="PTHR10046">
    <property type="entry name" value="ATP DEPENDENT LON PROTEASE FAMILY MEMBER"/>
    <property type="match status" value="1"/>
</dbReference>
<dbReference type="InterPro" id="IPR036034">
    <property type="entry name" value="PDZ_sf"/>
</dbReference>
<dbReference type="GO" id="GO:0004252">
    <property type="term" value="F:serine-type endopeptidase activity"/>
    <property type="evidence" value="ECO:0007669"/>
    <property type="project" value="UniProtKB-UniRule"/>
</dbReference>
<evidence type="ECO:0000259" key="2">
    <source>
        <dbReference type="PROSITE" id="PS51786"/>
    </source>
</evidence>
<dbReference type="Pfam" id="PF13180">
    <property type="entry name" value="PDZ_2"/>
    <property type="match status" value="1"/>
</dbReference>
<reference evidence="3 4" key="1">
    <citation type="submission" date="2018-07" db="EMBL/GenBank/DDBJ databases">
        <title>Arthrobacter sp. nov., isolated from raw cow's milk with high bacterial count.</title>
        <authorList>
            <person name="Hahne J."/>
            <person name="Isele D."/>
            <person name="Lipski A."/>
        </authorList>
    </citation>
    <scope>NUCLEOTIDE SEQUENCE [LARGE SCALE GENOMIC DNA]</scope>
    <source>
        <strain evidence="3 4">JZ R-35</strain>
    </source>
</reference>
<dbReference type="InterPro" id="IPR027065">
    <property type="entry name" value="Lon_Prtase"/>
</dbReference>
<dbReference type="SUPFAM" id="SSF50156">
    <property type="entry name" value="PDZ domain-like"/>
    <property type="match status" value="1"/>
</dbReference>
<protein>
    <recommendedName>
        <fullName evidence="1">endopeptidase La</fullName>
        <ecNumber evidence="1">3.4.21.53</ecNumber>
    </recommendedName>
</protein>
<dbReference type="InterPro" id="IPR014721">
    <property type="entry name" value="Ribsml_uS5_D2-typ_fold_subgr"/>
</dbReference>
<organism evidence="3 4">
    <name type="scientific">Galactobacter valiniphilus</name>
    <dbReference type="NCBI Taxonomy" id="2676122"/>
    <lineage>
        <taxon>Bacteria</taxon>
        <taxon>Bacillati</taxon>
        <taxon>Actinomycetota</taxon>
        <taxon>Actinomycetes</taxon>
        <taxon>Micrococcales</taxon>
        <taxon>Micrococcaceae</taxon>
        <taxon>Galactobacter</taxon>
    </lineage>
</organism>
<dbReference type="Proteomes" id="UP000265419">
    <property type="component" value="Unassembled WGS sequence"/>
</dbReference>
<keyword evidence="1" id="KW-0720">Serine protease</keyword>
<dbReference type="Gene3D" id="3.30.230.10">
    <property type="match status" value="1"/>
</dbReference>
<dbReference type="InterPro" id="IPR020568">
    <property type="entry name" value="Ribosomal_Su5_D2-typ_SF"/>
</dbReference>
<keyword evidence="1" id="KW-0378">Hydrolase</keyword>